<name>A0A2W5L1X2_SPHMC</name>
<comment type="caution">
    <text evidence="5">The sequence shown here is derived from an EMBL/GenBank/DDBJ whole genome shotgun (WGS) entry which is preliminary data.</text>
</comment>
<dbReference type="SUPFAM" id="SSF64288">
    <property type="entry name" value="Chorismate lyase-like"/>
    <property type="match status" value="1"/>
</dbReference>
<dbReference type="Gene3D" id="1.10.10.10">
    <property type="entry name" value="Winged helix-like DNA-binding domain superfamily/Winged helix DNA-binding domain"/>
    <property type="match status" value="1"/>
</dbReference>
<dbReference type="CDD" id="cd07377">
    <property type="entry name" value="WHTH_GntR"/>
    <property type="match status" value="1"/>
</dbReference>
<dbReference type="PANTHER" id="PTHR44846:SF1">
    <property type="entry name" value="MANNOSYL-D-GLYCERATE TRANSPORT_METABOLISM SYSTEM REPRESSOR MNGR-RELATED"/>
    <property type="match status" value="1"/>
</dbReference>
<dbReference type="GO" id="GO:0045892">
    <property type="term" value="P:negative regulation of DNA-templated transcription"/>
    <property type="evidence" value="ECO:0007669"/>
    <property type="project" value="TreeGrafter"/>
</dbReference>
<dbReference type="InterPro" id="IPR050679">
    <property type="entry name" value="Bact_HTH_transcr_reg"/>
</dbReference>
<reference evidence="5 6" key="1">
    <citation type="submission" date="2017-08" db="EMBL/GenBank/DDBJ databases">
        <title>Infants hospitalized years apart are colonized by the same room-sourced microbial strains.</title>
        <authorList>
            <person name="Brooks B."/>
            <person name="Olm M.R."/>
            <person name="Firek B.A."/>
            <person name="Baker R."/>
            <person name="Thomas B.C."/>
            <person name="Morowitz M.J."/>
            <person name="Banfield J.F."/>
        </authorList>
    </citation>
    <scope>NUCLEOTIDE SEQUENCE [LARGE SCALE GENOMIC DNA]</scope>
    <source>
        <strain evidence="5">S2_005_003_R2_47</strain>
    </source>
</reference>
<dbReference type="InterPro" id="IPR028978">
    <property type="entry name" value="Chorismate_lyase_/UTRA_dom_sf"/>
</dbReference>
<dbReference type="EMBL" id="QFPJ01000045">
    <property type="protein sequence ID" value="PZQ20805.1"/>
    <property type="molecule type" value="Genomic_DNA"/>
</dbReference>
<feature type="domain" description="HTH gntR-type" evidence="4">
    <location>
        <begin position="18"/>
        <end position="86"/>
    </location>
</feature>
<dbReference type="SMART" id="SM00345">
    <property type="entry name" value="HTH_GNTR"/>
    <property type="match status" value="1"/>
</dbReference>
<dbReference type="PRINTS" id="PR00035">
    <property type="entry name" value="HTHGNTR"/>
</dbReference>
<dbReference type="PANTHER" id="PTHR44846">
    <property type="entry name" value="MANNOSYL-D-GLYCERATE TRANSPORT/METABOLISM SYSTEM REPRESSOR MNGR-RELATED"/>
    <property type="match status" value="1"/>
</dbReference>
<dbReference type="AlphaFoldDB" id="A0A2W5L1X2"/>
<dbReference type="InterPro" id="IPR036390">
    <property type="entry name" value="WH_DNA-bd_sf"/>
</dbReference>
<dbReference type="Gene3D" id="3.40.1410.10">
    <property type="entry name" value="Chorismate lyase-like"/>
    <property type="match status" value="1"/>
</dbReference>
<evidence type="ECO:0000313" key="5">
    <source>
        <dbReference type="EMBL" id="PZQ20805.1"/>
    </source>
</evidence>
<dbReference type="GO" id="GO:0003700">
    <property type="term" value="F:DNA-binding transcription factor activity"/>
    <property type="evidence" value="ECO:0007669"/>
    <property type="project" value="InterPro"/>
</dbReference>
<keyword evidence="2" id="KW-0238">DNA-binding</keyword>
<dbReference type="Proteomes" id="UP000248597">
    <property type="component" value="Unassembled WGS sequence"/>
</dbReference>
<evidence type="ECO:0000259" key="4">
    <source>
        <dbReference type="PROSITE" id="PS50949"/>
    </source>
</evidence>
<evidence type="ECO:0000256" key="3">
    <source>
        <dbReference type="ARBA" id="ARBA00023163"/>
    </source>
</evidence>
<proteinExistence type="predicted"/>
<evidence type="ECO:0000256" key="1">
    <source>
        <dbReference type="ARBA" id="ARBA00023015"/>
    </source>
</evidence>
<evidence type="ECO:0000313" key="6">
    <source>
        <dbReference type="Proteomes" id="UP000248597"/>
    </source>
</evidence>
<gene>
    <name evidence="5" type="ORF">DI569_14190</name>
</gene>
<keyword evidence="1" id="KW-0805">Transcription regulation</keyword>
<sequence length="254" mass="27566">MPRRVEDAATGVDRLQPVPLYHQIFLQFRGEIASGERAVGSRLPTEQELSESFGVSRITARRALDELAQAGLVARKQRVGTIVIFQPAAKPIEGDIEQAMESLLAFGRNTQVKLIDLETVAAAAPIAELLDVEPGTELVRAVRVRWQDDAPVGHYITHVPAALGVNLTPSALSKTPMLALIREAGIRIGAADQTISATLADAGLASSLQVDIGSALLRVSRTVYDADKRPVQHIQAHFRPDRYQIRLDLHGVPI</sequence>
<dbReference type="GO" id="GO:0003677">
    <property type="term" value="F:DNA binding"/>
    <property type="evidence" value="ECO:0007669"/>
    <property type="project" value="UniProtKB-KW"/>
</dbReference>
<dbReference type="PROSITE" id="PS50949">
    <property type="entry name" value="HTH_GNTR"/>
    <property type="match status" value="1"/>
</dbReference>
<dbReference type="SMART" id="SM00866">
    <property type="entry name" value="UTRA"/>
    <property type="match status" value="1"/>
</dbReference>
<keyword evidence="3" id="KW-0804">Transcription</keyword>
<accession>A0A2W5L1X2</accession>
<evidence type="ECO:0000256" key="2">
    <source>
        <dbReference type="ARBA" id="ARBA00023125"/>
    </source>
</evidence>
<dbReference type="SUPFAM" id="SSF46785">
    <property type="entry name" value="Winged helix' DNA-binding domain"/>
    <property type="match status" value="1"/>
</dbReference>
<dbReference type="Pfam" id="PF07702">
    <property type="entry name" value="UTRA"/>
    <property type="match status" value="1"/>
</dbReference>
<dbReference type="InterPro" id="IPR000524">
    <property type="entry name" value="Tscrpt_reg_HTH_GntR"/>
</dbReference>
<dbReference type="InterPro" id="IPR011663">
    <property type="entry name" value="UTRA"/>
</dbReference>
<dbReference type="InterPro" id="IPR036388">
    <property type="entry name" value="WH-like_DNA-bd_sf"/>
</dbReference>
<dbReference type="Pfam" id="PF00392">
    <property type="entry name" value="GntR"/>
    <property type="match status" value="1"/>
</dbReference>
<organism evidence="5 6">
    <name type="scientific">Sphingopyxis macrogoltabida</name>
    <name type="common">Sphingomonas macrogoltabidus</name>
    <dbReference type="NCBI Taxonomy" id="33050"/>
    <lineage>
        <taxon>Bacteria</taxon>
        <taxon>Pseudomonadati</taxon>
        <taxon>Pseudomonadota</taxon>
        <taxon>Alphaproteobacteria</taxon>
        <taxon>Sphingomonadales</taxon>
        <taxon>Sphingomonadaceae</taxon>
        <taxon>Sphingopyxis</taxon>
    </lineage>
</organism>
<protein>
    <submittedName>
        <fullName evidence="5">GntR family transcriptional regulator</fullName>
    </submittedName>
</protein>